<dbReference type="GO" id="GO:0004803">
    <property type="term" value="F:transposase activity"/>
    <property type="evidence" value="ECO:0007669"/>
    <property type="project" value="InterPro"/>
</dbReference>
<sequence>MARKRGEGDACHQAIGRSRGGRTTKILTLCDEQGCPHAILLTGSNVADITAAATLVSAVTPPSKLVGDKGYDANHLRGFLAERGTAAVIPAPRCARLPSRRTQSATGCTT</sequence>
<dbReference type="GO" id="GO:0003677">
    <property type="term" value="F:DNA binding"/>
    <property type="evidence" value="ECO:0007669"/>
    <property type="project" value="InterPro"/>
</dbReference>
<reference evidence="2 3" key="1">
    <citation type="submission" date="2017-11" db="EMBL/GenBank/DDBJ databases">
        <title>Evolution of Phototrophy in the Chloroflexi Phylum Driven by Horizontal Gene Transfer.</title>
        <authorList>
            <person name="Ward L.M."/>
            <person name="Hemp J."/>
            <person name="Shih P.M."/>
            <person name="Mcglynn S.E."/>
            <person name="Fischer W."/>
        </authorList>
    </citation>
    <scope>NUCLEOTIDE SEQUENCE [LARGE SCALE GENOMIC DNA]</scope>
    <source>
        <strain evidence="2">JP3_7</strain>
    </source>
</reference>
<dbReference type="Pfam" id="PF01609">
    <property type="entry name" value="DDE_Tnp_1"/>
    <property type="match status" value="1"/>
</dbReference>
<organism evidence="2 3">
    <name type="scientific">Candidatus Thermofonsia Clade 3 bacterium</name>
    <dbReference type="NCBI Taxonomy" id="2364212"/>
    <lineage>
        <taxon>Bacteria</taxon>
        <taxon>Bacillati</taxon>
        <taxon>Chloroflexota</taxon>
        <taxon>Candidatus Thermofontia</taxon>
        <taxon>Candidatus Thermofonsia Clade 3</taxon>
    </lineage>
</organism>
<evidence type="ECO:0000259" key="1">
    <source>
        <dbReference type="Pfam" id="PF01609"/>
    </source>
</evidence>
<evidence type="ECO:0000313" key="2">
    <source>
        <dbReference type="EMBL" id="PJF46199.1"/>
    </source>
</evidence>
<dbReference type="InterPro" id="IPR002559">
    <property type="entry name" value="Transposase_11"/>
</dbReference>
<evidence type="ECO:0000313" key="3">
    <source>
        <dbReference type="Proteomes" id="UP000230790"/>
    </source>
</evidence>
<protein>
    <recommendedName>
        <fullName evidence="1">Transposase IS4-like domain-containing protein</fullName>
    </recommendedName>
</protein>
<dbReference type="GO" id="GO:0006313">
    <property type="term" value="P:DNA transposition"/>
    <property type="evidence" value="ECO:0007669"/>
    <property type="project" value="InterPro"/>
</dbReference>
<feature type="domain" description="Transposase IS4-like" evidence="1">
    <location>
        <begin position="11"/>
        <end position="95"/>
    </location>
</feature>
<dbReference type="Proteomes" id="UP000230790">
    <property type="component" value="Unassembled WGS sequence"/>
</dbReference>
<proteinExistence type="predicted"/>
<name>A0A2M8Q8T4_9CHLR</name>
<dbReference type="AlphaFoldDB" id="A0A2M8Q8T4"/>
<comment type="caution">
    <text evidence="2">The sequence shown here is derived from an EMBL/GenBank/DDBJ whole genome shotgun (WGS) entry which is preliminary data.</text>
</comment>
<accession>A0A2M8Q8T4</accession>
<gene>
    <name evidence="2" type="ORF">CUN48_15010</name>
</gene>
<dbReference type="EMBL" id="PGTN01000386">
    <property type="protein sequence ID" value="PJF46199.1"/>
    <property type="molecule type" value="Genomic_DNA"/>
</dbReference>